<dbReference type="InterPro" id="IPR032466">
    <property type="entry name" value="Metal_Hydrolase"/>
</dbReference>
<dbReference type="InterPro" id="IPR052349">
    <property type="entry name" value="Metallo-hydrolase_Enzymes"/>
</dbReference>
<dbReference type="Gene3D" id="2.30.40.10">
    <property type="entry name" value="Urease, subunit C, domain 1"/>
    <property type="match status" value="1"/>
</dbReference>
<dbReference type="AlphaFoldDB" id="A0A368P3D4"/>
<comment type="caution">
    <text evidence="2">The sequence shown here is derived from an EMBL/GenBank/DDBJ whole genome shotgun (WGS) entry which is preliminary data.</text>
</comment>
<dbReference type="RefSeq" id="WP_060717290.1">
    <property type="nucleotide sequence ID" value="NZ_CP055266.1"/>
</dbReference>
<dbReference type="NCBIfam" id="NF005759">
    <property type="entry name" value="PRK07583.1"/>
    <property type="match status" value="1"/>
</dbReference>
<dbReference type="PANTHER" id="PTHR32027">
    <property type="entry name" value="CYTOSINE DEAMINASE"/>
    <property type="match status" value="1"/>
</dbReference>
<dbReference type="Gene3D" id="3.20.20.140">
    <property type="entry name" value="Metal-dependent hydrolases"/>
    <property type="match status" value="1"/>
</dbReference>
<evidence type="ECO:0000313" key="3">
    <source>
        <dbReference type="Proteomes" id="UP000436911"/>
    </source>
</evidence>
<name>A0A368P3D4_AGRVI</name>
<dbReference type="InterPro" id="IPR013108">
    <property type="entry name" value="Amidohydro_3"/>
</dbReference>
<feature type="domain" description="Amidohydrolase 3" evidence="1">
    <location>
        <begin position="233"/>
        <end position="430"/>
    </location>
</feature>
<dbReference type="EC" id="3.5.4.1" evidence="2"/>
<dbReference type="SUPFAM" id="SSF51338">
    <property type="entry name" value="Composite domain of metallo-dependent hydrolases"/>
    <property type="match status" value="1"/>
</dbReference>
<dbReference type="GO" id="GO:0006209">
    <property type="term" value="P:cytosine catabolic process"/>
    <property type="evidence" value="ECO:0007669"/>
    <property type="project" value="TreeGrafter"/>
</dbReference>
<dbReference type="Pfam" id="PF07969">
    <property type="entry name" value="Amidohydro_3"/>
    <property type="match status" value="1"/>
</dbReference>
<dbReference type="GO" id="GO:0035888">
    <property type="term" value="F:isoguanine deaminase activity"/>
    <property type="evidence" value="ECO:0007669"/>
    <property type="project" value="TreeGrafter"/>
</dbReference>
<sequence>MIENSVRALARSSFTGHGRIIIRQARVPTACLADGLPPGSTLDRDGCALVDILLDDGRVAAVLPAASGVTGSGIDLEGRHLWPLMIDMHIHLDKGHTISRAPASDGTHPSARAATTADRQAHWRHDDLVRRMEFGLACADAHGVAALRTHLDSHAGQAETTWATFDEVQARWAGRIALQAVGLVPLDAYRTDHGKQLADLVARQGGLLGGVTRASGGTHGTGKNGLGLDDIDALLDSLFLLARERDLDIDLHVDEAEKADALPHVARAAIRHGYEGRVTCGHCCSLALFSEAEIRERISLLVDAGLSIVTLPTVNMYLQGRAQGITPRWRGVTPVKELRAAGIRVAVAGDNCRDPFFAYGDHDMVDTWRQSVRILHLDHPYDDAVALATTQPAAMTGFSAGTIGAGRPADLMIFEAWTMDQVIARPQTDRVIVRAGRVSEAVLPSYREIELPFLTPSLSSGHHSHPEGER</sequence>
<dbReference type="OrthoDB" id="9815027at2"/>
<dbReference type="GO" id="GO:0004131">
    <property type="term" value="F:cytosine deaminase activity"/>
    <property type="evidence" value="ECO:0007669"/>
    <property type="project" value="UniProtKB-EC"/>
</dbReference>
<dbReference type="CDD" id="cd01293">
    <property type="entry name" value="Bact_CD"/>
    <property type="match status" value="1"/>
</dbReference>
<dbReference type="EMBL" id="QUSG01000002">
    <property type="protein sequence ID" value="KAA3530009.1"/>
    <property type="molecule type" value="Genomic_DNA"/>
</dbReference>
<dbReference type="PANTHER" id="PTHR32027:SF0">
    <property type="entry name" value="CYTOSINE DEAMINASE"/>
    <property type="match status" value="1"/>
</dbReference>
<protein>
    <submittedName>
        <fullName evidence="2">Cytosine deaminase</fullName>
        <ecNumber evidence="2">3.5.4.1</ecNumber>
    </submittedName>
</protein>
<evidence type="ECO:0000313" key="2">
    <source>
        <dbReference type="EMBL" id="KAA3530009.1"/>
    </source>
</evidence>
<dbReference type="GeneID" id="60680579"/>
<organism evidence="2 3">
    <name type="scientific">Agrobacterium vitis</name>
    <name type="common">Rhizobium vitis</name>
    <dbReference type="NCBI Taxonomy" id="373"/>
    <lineage>
        <taxon>Bacteria</taxon>
        <taxon>Pseudomonadati</taxon>
        <taxon>Pseudomonadota</taxon>
        <taxon>Alphaproteobacteria</taxon>
        <taxon>Hyphomicrobiales</taxon>
        <taxon>Rhizobiaceae</taxon>
        <taxon>Rhizobium/Agrobacterium group</taxon>
        <taxon>Agrobacterium</taxon>
    </lineage>
</organism>
<keyword evidence="2" id="KW-0378">Hydrolase</keyword>
<proteinExistence type="predicted"/>
<dbReference type="Proteomes" id="UP000436911">
    <property type="component" value="Unassembled WGS sequence"/>
</dbReference>
<dbReference type="SUPFAM" id="SSF51556">
    <property type="entry name" value="Metallo-dependent hydrolases"/>
    <property type="match status" value="1"/>
</dbReference>
<accession>A0A368P3D4</accession>
<dbReference type="InterPro" id="IPR011059">
    <property type="entry name" value="Metal-dep_hydrolase_composite"/>
</dbReference>
<gene>
    <name evidence="2" type="ORF">DXT89_04435</name>
</gene>
<evidence type="ECO:0000259" key="1">
    <source>
        <dbReference type="Pfam" id="PF07969"/>
    </source>
</evidence>
<reference evidence="2 3" key="1">
    <citation type="submission" date="2018-08" db="EMBL/GenBank/DDBJ databases">
        <title>Genome sequencing of Agrobacterium vitis strain ICMP 10754.</title>
        <authorList>
            <person name="Visnovsky S.B."/>
            <person name="Pitman A.R."/>
        </authorList>
    </citation>
    <scope>NUCLEOTIDE SEQUENCE [LARGE SCALE GENOMIC DNA]</scope>
    <source>
        <strain evidence="2 3">ICMP 10754</strain>
    </source>
</reference>